<evidence type="ECO:0000256" key="11">
    <source>
        <dbReference type="ARBA" id="ARBA00022989"/>
    </source>
</evidence>
<evidence type="ECO:0000313" key="18">
    <source>
        <dbReference type="EnsemblPlants" id="KRH63508"/>
    </source>
</evidence>
<evidence type="ECO:0000256" key="13">
    <source>
        <dbReference type="ARBA" id="ARBA00024209"/>
    </source>
</evidence>
<dbReference type="PANTHER" id="PTHR45768">
    <property type="entry name" value="E3 UBIQUITIN-PROTEIN LIGASE RNF13-LIKE"/>
    <property type="match status" value="1"/>
</dbReference>
<evidence type="ECO:0000256" key="12">
    <source>
        <dbReference type="ARBA" id="ARBA00023136"/>
    </source>
</evidence>
<feature type="domain" description="RING-type" evidence="16">
    <location>
        <begin position="84"/>
        <end position="126"/>
    </location>
</feature>
<dbReference type="GO" id="GO:0061630">
    <property type="term" value="F:ubiquitin protein ligase activity"/>
    <property type="evidence" value="ECO:0007669"/>
    <property type="project" value="UniProtKB-EC"/>
</dbReference>
<protein>
    <recommendedName>
        <fullName evidence="4">RING-type E3 ubiquitin transferase</fullName>
        <ecNumber evidence="4">2.3.2.27</ecNumber>
    </recommendedName>
</protein>
<keyword evidence="8 14" id="KW-0863">Zinc-finger</keyword>
<dbReference type="EnsemblPlants" id="KRH63508">
    <property type="protein sequence ID" value="KRH63508"/>
    <property type="gene ID" value="GLYMA_04G181300"/>
</dbReference>
<evidence type="ECO:0000256" key="9">
    <source>
        <dbReference type="ARBA" id="ARBA00022786"/>
    </source>
</evidence>
<evidence type="ECO:0000256" key="8">
    <source>
        <dbReference type="ARBA" id="ARBA00022771"/>
    </source>
</evidence>
<dbReference type="SMART" id="SM00184">
    <property type="entry name" value="RING"/>
    <property type="match status" value="1"/>
</dbReference>
<evidence type="ECO:0000256" key="1">
    <source>
        <dbReference type="ARBA" id="ARBA00000900"/>
    </source>
</evidence>
<evidence type="ECO:0000259" key="16">
    <source>
        <dbReference type="PROSITE" id="PS50089"/>
    </source>
</evidence>
<dbReference type="GO" id="GO:0008270">
    <property type="term" value="F:zinc ion binding"/>
    <property type="evidence" value="ECO:0007669"/>
    <property type="project" value="UniProtKB-KW"/>
</dbReference>
<gene>
    <name evidence="18" type="primary">LOC102662620</name>
    <name evidence="17" type="ORF">GLYMA_04G181300</name>
</gene>
<dbReference type="InterPro" id="IPR013083">
    <property type="entry name" value="Znf_RING/FYVE/PHD"/>
</dbReference>
<dbReference type="KEGG" id="gmx:102662620"/>
<dbReference type="Proteomes" id="UP000008827">
    <property type="component" value="Chromosome 4"/>
</dbReference>
<keyword evidence="9" id="KW-0833">Ubl conjugation pathway</keyword>
<dbReference type="PaxDb" id="3847-GLYMA04G35243.1"/>
<evidence type="ECO:0000256" key="15">
    <source>
        <dbReference type="SAM" id="Phobius"/>
    </source>
</evidence>
<evidence type="ECO:0000256" key="3">
    <source>
        <dbReference type="ARBA" id="ARBA00004906"/>
    </source>
</evidence>
<dbReference type="OMA" id="RRYENDQ"/>
<evidence type="ECO:0000256" key="5">
    <source>
        <dbReference type="ARBA" id="ARBA00022679"/>
    </source>
</evidence>
<sequence>MEIVISLIILFVGIAILVVIHVCVVGRAFRGNNNEEEEEGTHRSINAMKRMFGGDSVGDLKNLPCFPYEEPKESTKGCCGLVDCAVCLENFKVGDVCRLLPNCSHSFHVQCIDSWILQTPVCPICRTWVHSPVVREQSVVSESLEIVTE</sequence>
<dbReference type="InterPro" id="IPR001841">
    <property type="entry name" value="Znf_RING"/>
</dbReference>
<dbReference type="GeneID" id="102662620"/>
<evidence type="ECO:0000256" key="6">
    <source>
        <dbReference type="ARBA" id="ARBA00022692"/>
    </source>
</evidence>
<evidence type="ECO:0000256" key="14">
    <source>
        <dbReference type="PROSITE-ProRule" id="PRU00175"/>
    </source>
</evidence>
<dbReference type="SUPFAM" id="SSF57850">
    <property type="entry name" value="RING/U-box"/>
    <property type="match status" value="1"/>
</dbReference>
<dbReference type="SMR" id="K7KKW4"/>
<reference evidence="17 18" key="1">
    <citation type="journal article" date="2010" name="Nature">
        <title>Genome sequence of the palaeopolyploid soybean.</title>
        <authorList>
            <person name="Schmutz J."/>
            <person name="Cannon S.B."/>
            <person name="Schlueter J."/>
            <person name="Ma J."/>
            <person name="Mitros T."/>
            <person name="Nelson W."/>
            <person name="Hyten D.L."/>
            <person name="Song Q."/>
            <person name="Thelen J.J."/>
            <person name="Cheng J."/>
            <person name="Xu D."/>
            <person name="Hellsten U."/>
            <person name="May G.D."/>
            <person name="Yu Y."/>
            <person name="Sakurai T."/>
            <person name="Umezawa T."/>
            <person name="Bhattacharyya M.K."/>
            <person name="Sandhu D."/>
            <person name="Valliyodan B."/>
            <person name="Lindquist E."/>
            <person name="Peto M."/>
            <person name="Grant D."/>
            <person name="Shu S."/>
            <person name="Goodstein D."/>
            <person name="Barry K."/>
            <person name="Futrell-Griggs M."/>
            <person name="Abernathy B."/>
            <person name="Du J."/>
            <person name="Tian Z."/>
            <person name="Zhu L."/>
            <person name="Gill N."/>
            <person name="Joshi T."/>
            <person name="Libault M."/>
            <person name="Sethuraman A."/>
            <person name="Zhang X.-C."/>
            <person name="Shinozaki K."/>
            <person name="Nguyen H.T."/>
            <person name="Wing R.A."/>
            <person name="Cregan P."/>
            <person name="Specht J."/>
            <person name="Grimwood J."/>
            <person name="Rokhsar D."/>
            <person name="Stacey G."/>
            <person name="Shoemaker R.C."/>
            <person name="Jackson S.A."/>
        </authorList>
    </citation>
    <scope>NUCLEOTIDE SEQUENCE [LARGE SCALE GENOMIC DNA]</scope>
    <source>
        <strain evidence="18">cv. Williams 82</strain>
        <tissue evidence="17">Callus</tissue>
    </source>
</reference>
<evidence type="ECO:0000313" key="19">
    <source>
        <dbReference type="Proteomes" id="UP000008827"/>
    </source>
</evidence>
<reference evidence="18" key="2">
    <citation type="submission" date="2018-02" db="UniProtKB">
        <authorList>
            <consortium name="EnsemblPlants"/>
        </authorList>
    </citation>
    <scope>IDENTIFICATION</scope>
    <source>
        <strain evidence="18">Williams 82</strain>
    </source>
</reference>
<dbReference type="OrthoDB" id="8062037at2759"/>
<accession>K7KKW4</accession>
<reference evidence="17" key="3">
    <citation type="submission" date="2018-07" db="EMBL/GenBank/DDBJ databases">
        <title>WGS assembly of Glycine max.</title>
        <authorList>
            <person name="Schmutz J."/>
            <person name="Cannon S."/>
            <person name="Schlueter J."/>
            <person name="Ma J."/>
            <person name="Mitros T."/>
            <person name="Nelson W."/>
            <person name="Hyten D."/>
            <person name="Song Q."/>
            <person name="Thelen J."/>
            <person name="Cheng J."/>
            <person name="Xu D."/>
            <person name="Hellsten U."/>
            <person name="May G."/>
            <person name="Yu Y."/>
            <person name="Sakurai T."/>
            <person name="Umezawa T."/>
            <person name="Bhattacharyya M."/>
            <person name="Sandhu D."/>
            <person name="Valliyodan B."/>
            <person name="Lindquist E."/>
            <person name="Peto M."/>
            <person name="Grant D."/>
            <person name="Shu S."/>
            <person name="Goodstein D."/>
            <person name="Barry K."/>
            <person name="Futrell-Griggs M."/>
            <person name="Abernathy B."/>
            <person name="Du J."/>
            <person name="Tian Z."/>
            <person name="Zhu L."/>
            <person name="Gill N."/>
            <person name="Joshi T."/>
            <person name="Libault M."/>
            <person name="Sethuraman A."/>
            <person name="Zhang X."/>
            <person name="Shinozaki K."/>
            <person name="Nguyen H."/>
            <person name="Wing R."/>
            <person name="Cregan P."/>
            <person name="Specht J."/>
            <person name="Grimwood J."/>
            <person name="Rokhsar D."/>
            <person name="Stacey G."/>
            <person name="Shoemaker R."/>
            <person name="Jackson S."/>
        </authorList>
    </citation>
    <scope>NUCLEOTIDE SEQUENCE</scope>
    <source>
        <tissue evidence="17">Callus</tissue>
    </source>
</reference>
<keyword evidence="11 15" id="KW-1133">Transmembrane helix</keyword>
<dbReference type="Pfam" id="PF13639">
    <property type="entry name" value="zf-RING_2"/>
    <property type="match status" value="1"/>
</dbReference>
<keyword evidence="7" id="KW-0479">Metal-binding</keyword>
<comment type="catalytic activity">
    <reaction evidence="1">
        <text>S-ubiquitinyl-[E2 ubiquitin-conjugating enzyme]-L-cysteine + [acceptor protein]-L-lysine = [E2 ubiquitin-conjugating enzyme]-L-cysteine + N(6)-ubiquitinyl-[acceptor protein]-L-lysine.</text>
        <dbReference type="EC" id="2.3.2.27"/>
    </reaction>
</comment>
<organism evidence="17">
    <name type="scientific">Glycine max</name>
    <name type="common">Soybean</name>
    <name type="synonym">Glycine hispida</name>
    <dbReference type="NCBI Taxonomy" id="3847"/>
    <lineage>
        <taxon>Eukaryota</taxon>
        <taxon>Viridiplantae</taxon>
        <taxon>Streptophyta</taxon>
        <taxon>Embryophyta</taxon>
        <taxon>Tracheophyta</taxon>
        <taxon>Spermatophyta</taxon>
        <taxon>Magnoliopsida</taxon>
        <taxon>eudicotyledons</taxon>
        <taxon>Gunneridae</taxon>
        <taxon>Pentapetalae</taxon>
        <taxon>rosids</taxon>
        <taxon>fabids</taxon>
        <taxon>Fabales</taxon>
        <taxon>Fabaceae</taxon>
        <taxon>Papilionoideae</taxon>
        <taxon>50 kb inversion clade</taxon>
        <taxon>NPAAA clade</taxon>
        <taxon>indigoferoid/millettioid clade</taxon>
        <taxon>Phaseoleae</taxon>
        <taxon>Glycine</taxon>
        <taxon>Glycine subgen. Soja</taxon>
    </lineage>
</organism>
<dbReference type="GO" id="GO:0016020">
    <property type="term" value="C:membrane"/>
    <property type="evidence" value="ECO:0007669"/>
    <property type="project" value="UniProtKB-SubCell"/>
</dbReference>
<keyword evidence="6 15" id="KW-0812">Transmembrane</keyword>
<proteinExistence type="inferred from homology"/>
<dbReference type="EC" id="2.3.2.27" evidence="4"/>
<comment type="subcellular location">
    <subcellularLocation>
        <location evidence="2">Membrane</location>
        <topology evidence="2">Single-pass membrane protein</topology>
    </subcellularLocation>
</comment>
<feature type="transmembrane region" description="Helical" evidence="15">
    <location>
        <begin position="6"/>
        <end position="25"/>
    </location>
</feature>
<dbReference type="AlphaFoldDB" id="K7KKW4"/>
<comment type="similarity">
    <text evidence="13">Belongs to the RING-type zinc finger family. ATL subfamily.</text>
</comment>
<keyword evidence="10" id="KW-0862">Zinc</keyword>
<dbReference type="Gene3D" id="3.30.40.10">
    <property type="entry name" value="Zinc/RING finger domain, C3HC4 (zinc finger)"/>
    <property type="match status" value="1"/>
</dbReference>
<comment type="pathway">
    <text evidence="3">Protein modification; protein ubiquitination.</text>
</comment>
<evidence type="ECO:0000313" key="17">
    <source>
        <dbReference type="EMBL" id="KRH63508.1"/>
    </source>
</evidence>
<name>K7KKW4_SOYBN</name>
<dbReference type="PANTHER" id="PTHR45768:SF13">
    <property type="entry name" value="TRANSCRIPTION FACTOR C2H2 FAMILY-RELATED"/>
    <property type="match status" value="1"/>
</dbReference>
<dbReference type="Gramene" id="KRH63508">
    <property type="protein sequence ID" value="KRH63508"/>
    <property type="gene ID" value="GLYMA_04G181300"/>
</dbReference>
<keyword evidence="19" id="KW-1185">Reference proteome</keyword>
<keyword evidence="12 15" id="KW-0472">Membrane</keyword>
<evidence type="ECO:0000256" key="4">
    <source>
        <dbReference type="ARBA" id="ARBA00012483"/>
    </source>
</evidence>
<dbReference type="FunFam" id="3.30.40.10:FF:000982">
    <property type="entry name" value="RING-H2 finger protein ATL2K"/>
    <property type="match status" value="1"/>
</dbReference>
<keyword evidence="5" id="KW-0808">Transferase</keyword>
<evidence type="ECO:0000256" key="7">
    <source>
        <dbReference type="ARBA" id="ARBA00022723"/>
    </source>
</evidence>
<dbReference type="PROSITE" id="PS50089">
    <property type="entry name" value="ZF_RING_2"/>
    <property type="match status" value="1"/>
</dbReference>
<evidence type="ECO:0000256" key="2">
    <source>
        <dbReference type="ARBA" id="ARBA00004167"/>
    </source>
</evidence>
<evidence type="ECO:0000256" key="10">
    <source>
        <dbReference type="ARBA" id="ARBA00022833"/>
    </source>
</evidence>
<dbReference type="EMBL" id="CM000837">
    <property type="protein sequence ID" value="KRH63508.1"/>
    <property type="molecule type" value="Genomic_DNA"/>
</dbReference>
<dbReference type="HOGENOM" id="CLU_013137_15_5_1"/>
<dbReference type="eggNOG" id="KOG0800">
    <property type="taxonomic scope" value="Eukaryota"/>
</dbReference>
<dbReference type="RefSeq" id="XP_006579298.1">
    <property type="nucleotide sequence ID" value="XM_006579235.3"/>
</dbReference>